<dbReference type="PANTHER" id="PTHR43316:SF8">
    <property type="entry name" value="HAD FAMILY HYDROLASE"/>
    <property type="match status" value="1"/>
</dbReference>
<dbReference type="Pfam" id="PF00702">
    <property type="entry name" value="Hydrolase"/>
    <property type="match status" value="1"/>
</dbReference>
<dbReference type="InterPro" id="IPR023214">
    <property type="entry name" value="HAD_sf"/>
</dbReference>
<dbReference type="InterPro" id="IPR051540">
    <property type="entry name" value="S-2-haloacid_dehalogenase"/>
</dbReference>
<organism evidence="2 3">
    <name type="scientific">Sphingomonas jinjuensis</name>
    <dbReference type="NCBI Taxonomy" id="535907"/>
    <lineage>
        <taxon>Bacteria</taxon>
        <taxon>Pseudomonadati</taxon>
        <taxon>Pseudomonadota</taxon>
        <taxon>Alphaproteobacteria</taxon>
        <taxon>Sphingomonadales</taxon>
        <taxon>Sphingomonadaceae</taxon>
        <taxon>Sphingomonas</taxon>
    </lineage>
</organism>
<dbReference type="PANTHER" id="PTHR43316">
    <property type="entry name" value="HYDROLASE, HALOACID DELAHOGENASE-RELATED"/>
    <property type="match status" value="1"/>
</dbReference>
<dbReference type="AlphaFoldDB" id="A0A840FG63"/>
<evidence type="ECO:0000313" key="3">
    <source>
        <dbReference type="Proteomes" id="UP000529795"/>
    </source>
</evidence>
<accession>A0A840FG63</accession>
<protein>
    <submittedName>
        <fullName evidence="2">Putative hydrolase of the HAD superfamily</fullName>
    </submittedName>
</protein>
<dbReference type="EMBL" id="JACIEV010000002">
    <property type="protein sequence ID" value="MBB4152988.1"/>
    <property type="molecule type" value="Genomic_DNA"/>
</dbReference>
<dbReference type="SFLD" id="SFLDS00003">
    <property type="entry name" value="Haloacid_Dehalogenase"/>
    <property type="match status" value="1"/>
</dbReference>
<dbReference type="SFLD" id="SFLDG01129">
    <property type="entry name" value="C1.5:_HAD__Beta-PGM__Phosphata"/>
    <property type="match status" value="1"/>
</dbReference>
<dbReference type="InterPro" id="IPR036412">
    <property type="entry name" value="HAD-like_sf"/>
</dbReference>
<keyword evidence="3" id="KW-1185">Reference proteome</keyword>
<dbReference type="Proteomes" id="UP000529795">
    <property type="component" value="Unassembled WGS sequence"/>
</dbReference>
<proteinExistence type="predicted"/>
<dbReference type="SUPFAM" id="SSF56784">
    <property type="entry name" value="HAD-like"/>
    <property type="match status" value="1"/>
</dbReference>
<sequence>MFIDLICLDADDTLWHNMRHFNAAEEALLAMLRPFAADEVARETLNACEARNLPLYGYGAKGFTLSMIETATQLAGETMDTAIIAQILEAGRTLLAHPVELLDDVEATLDALARRGRLVLVTKGDLLHQEAKLAASGLGDRFSGIEIVSDKTDDTFRRLFDRYGVAADRAAMAGDSMRSDVRPALRAGAWAAFVPQAGGWAHEHADEPVGHPRYRRLERLAELPAWIDDIG</sequence>
<dbReference type="Gene3D" id="3.40.50.1000">
    <property type="entry name" value="HAD superfamily/HAD-like"/>
    <property type="match status" value="1"/>
</dbReference>
<dbReference type="RefSeq" id="WP_183982670.1">
    <property type="nucleotide sequence ID" value="NZ_JACIEV010000002.1"/>
</dbReference>
<dbReference type="InterPro" id="IPR023198">
    <property type="entry name" value="PGP-like_dom2"/>
</dbReference>
<evidence type="ECO:0000313" key="2">
    <source>
        <dbReference type="EMBL" id="MBB4152988.1"/>
    </source>
</evidence>
<comment type="caution">
    <text evidence="2">The sequence shown here is derived from an EMBL/GenBank/DDBJ whole genome shotgun (WGS) entry which is preliminary data.</text>
</comment>
<reference evidence="2 3" key="1">
    <citation type="submission" date="2020-08" db="EMBL/GenBank/DDBJ databases">
        <title>Genomic Encyclopedia of Type Strains, Phase IV (KMG-IV): sequencing the most valuable type-strain genomes for metagenomic binning, comparative biology and taxonomic classification.</title>
        <authorList>
            <person name="Goeker M."/>
        </authorList>
    </citation>
    <scope>NUCLEOTIDE SEQUENCE [LARGE SCALE GENOMIC DNA]</scope>
    <source>
        <strain evidence="2 3">YC6723</strain>
    </source>
</reference>
<dbReference type="Gene3D" id="1.10.150.240">
    <property type="entry name" value="Putative phosphatase, domain 2"/>
    <property type="match status" value="1"/>
</dbReference>
<name>A0A840FG63_9SPHN</name>
<gene>
    <name evidence="2" type="ORF">GGQ80_000876</name>
</gene>
<keyword evidence="1 2" id="KW-0378">Hydrolase</keyword>
<evidence type="ECO:0000256" key="1">
    <source>
        <dbReference type="ARBA" id="ARBA00022801"/>
    </source>
</evidence>
<dbReference type="GO" id="GO:0016787">
    <property type="term" value="F:hydrolase activity"/>
    <property type="evidence" value="ECO:0007669"/>
    <property type="project" value="UniProtKB-KW"/>
</dbReference>